<keyword evidence="2 4" id="KW-0732">Signal</keyword>
<keyword evidence="7" id="KW-1185">Reference proteome</keyword>
<dbReference type="SUPFAM" id="SSF53822">
    <property type="entry name" value="Periplasmic binding protein-like I"/>
    <property type="match status" value="1"/>
</dbReference>
<evidence type="ECO:0000259" key="5">
    <source>
        <dbReference type="Pfam" id="PF13458"/>
    </source>
</evidence>
<evidence type="ECO:0000256" key="2">
    <source>
        <dbReference type="ARBA" id="ARBA00022729"/>
    </source>
</evidence>
<dbReference type="Pfam" id="PF13458">
    <property type="entry name" value="Peripla_BP_6"/>
    <property type="match status" value="1"/>
</dbReference>
<feature type="chain" id="PRO_5015533313" evidence="4">
    <location>
        <begin position="25"/>
        <end position="388"/>
    </location>
</feature>
<evidence type="ECO:0000256" key="1">
    <source>
        <dbReference type="ARBA" id="ARBA00010062"/>
    </source>
</evidence>
<organism evidence="6 7">
    <name type="scientific">Pararhodobacter aggregans</name>
    <dbReference type="NCBI Taxonomy" id="404875"/>
    <lineage>
        <taxon>Bacteria</taxon>
        <taxon>Pseudomonadati</taxon>
        <taxon>Pseudomonadota</taxon>
        <taxon>Alphaproteobacteria</taxon>
        <taxon>Rhodobacterales</taxon>
        <taxon>Paracoccaceae</taxon>
        <taxon>Pararhodobacter</taxon>
    </lineage>
</organism>
<reference evidence="6 7" key="1">
    <citation type="journal article" date="2011" name="Syst. Appl. Microbiol.">
        <title>Defluviimonas denitrificans gen. nov., sp. nov., and Pararhodobacter aggregans gen. nov., sp. nov., non-phototrophic Rhodobacteraceae from the biofilter of a marine aquaculture.</title>
        <authorList>
            <person name="Foesel B.U."/>
            <person name="Drake H.L."/>
            <person name="Schramm A."/>
        </authorList>
    </citation>
    <scope>NUCLEOTIDE SEQUENCE [LARGE SCALE GENOMIC DNA]</scope>
    <source>
        <strain evidence="6 7">D1-19</strain>
    </source>
</reference>
<dbReference type="Proteomes" id="UP000244810">
    <property type="component" value="Unassembled WGS sequence"/>
</dbReference>
<feature type="signal peptide" evidence="4">
    <location>
        <begin position="1"/>
        <end position="24"/>
    </location>
</feature>
<dbReference type="EMBL" id="QDDR01000001">
    <property type="protein sequence ID" value="PVE49166.1"/>
    <property type="molecule type" value="Genomic_DNA"/>
</dbReference>
<dbReference type="AlphaFoldDB" id="A0A2T7UX61"/>
<comment type="similarity">
    <text evidence="1">Belongs to the leucine-binding protein family.</text>
</comment>
<protein>
    <submittedName>
        <fullName evidence="6">Branched-chain amino acid ABC transporter substrate-binding protein</fullName>
    </submittedName>
</protein>
<dbReference type="Gene3D" id="3.40.50.2300">
    <property type="match status" value="2"/>
</dbReference>
<keyword evidence="3" id="KW-0813">Transport</keyword>
<evidence type="ECO:0000313" key="6">
    <source>
        <dbReference type="EMBL" id="PVE49166.1"/>
    </source>
</evidence>
<dbReference type="OrthoDB" id="435355at2"/>
<accession>A0A2T7UX61</accession>
<dbReference type="InterPro" id="IPR028081">
    <property type="entry name" value="Leu-bd"/>
</dbReference>
<sequence>MTFITKRQLAVTVAACLLAGAAQADTIRVGVIAPFSGPFAIWGQQFQQAIEVYQAEHGTEIGGHSIEFLYRDTGGVNPDQTRALAQELLIREGVDYLSGLVFTPNALAVAELATQSETPTVIMNAATSMITTQSDYFLRTGFTLWQVTVPMADWALAQGITTAVTAVTDYGPGIDAENAFRSAFEAGGGTVLDAIRMPIQTTDFAPFMQRVRDQAPAAVFGFLPAGPPTYAFTRAYNENGLREAGITFLGTGETDETTLEALGEPAMGLHTAYHYSAAHESEMNHAFTARLAEMFPGSVANLASVGAYDGAALIYHMVEVAGSDGPAAMQAAMGHAWESPRGPVSIDPATRHITQNVYIRMVDRDAEGRLINREIDTIEAVPDLGLSQ</sequence>
<gene>
    <name evidence="6" type="ORF">DDE23_01800</name>
</gene>
<dbReference type="PANTHER" id="PTHR30483">
    <property type="entry name" value="LEUCINE-SPECIFIC-BINDING PROTEIN"/>
    <property type="match status" value="1"/>
</dbReference>
<comment type="caution">
    <text evidence="6">The sequence shown here is derived from an EMBL/GenBank/DDBJ whole genome shotgun (WGS) entry which is preliminary data.</text>
</comment>
<proteinExistence type="inferred from homology"/>
<dbReference type="PANTHER" id="PTHR30483:SF6">
    <property type="entry name" value="PERIPLASMIC BINDING PROTEIN OF ABC TRANSPORTER FOR NATURAL AMINO ACIDS"/>
    <property type="match status" value="1"/>
</dbReference>
<name>A0A2T7UX61_9RHOB</name>
<evidence type="ECO:0000313" key="7">
    <source>
        <dbReference type="Proteomes" id="UP000244810"/>
    </source>
</evidence>
<keyword evidence="3" id="KW-0029">Amino-acid transport</keyword>
<dbReference type="CDD" id="cd20013">
    <property type="entry name" value="PBP1_RPA0985_benzoate-like"/>
    <property type="match status" value="1"/>
</dbReference>
<dbReference type="InterPro" id="IPR051010">
    <property type="entry name" value="BCAA_transport"/>
</dbReference>
<evidence type="ECO:0000256" key="3">
    <source>
        <dbReference type="ARBA" id="ARBA00022970"/>
    </source>
</evidence>
<evidence type="ECO:0000256" key="4">
    <source>
        <dbReference type="SAM" id="SignalP"/>
    </source>
</evidence>
<dbReference type="InterPro" id="IPR028082">
    <property type="entry name" value="Peripla_BP_I"/>
</dbReference>
<feature type="domain" description="Leucine-binding protein" evidence="5">
    <location>
        <begin position="26"/>
        <end position="365"/>
    </location>
</feature>
<dbReference type="RefSeq" id="WP_107749669.1">
    <property type="nucleotide sequence ID" value="NZ_QBKF01000001.1"/>
</dbReference>
<dbReference type="GO" id="GO:0006865">
    <property type="term" value="P:amino acid transport"/>
    <property type="evidence" value="ECO:0007669"/>
    <property type="project" value="UniProtKB-KW"/>
</dbReference>